<reference evidence="1 2" key="1">
    <citation type="journal article" date="2019" name="Commun. Biol.">
        <title>The bagworm genome reveals a unique fibroin gene that provides high tensile strength.</title>
        <authorList>
            <person name="Kono N."/>
            <person name="Nakamura H."/>
            <person name="Ohtoshi R."/>
            <person name="Tomita M."/>
            <person name="Numata K."/>
            <person name="Arakawa K."/>
        </authorList>
    </citation>
    <scope>NUCLEOTIDE SEQUENCE [LARGE SCALE GENOMIC DNA]</scope>
</reference>
<dbReference type="AlphaFoldDB" id="A0A4C1XAH4"/>
<accession>A0A4C1XAH4</accession>
<proteinExistence type="predicted"/>
<evidence type="ECO:0000313" key="2">
    <source>
        <dbReference type="Proteomes" id="UP000299102"/>
    </source>
</evidence>
<comment type="caution">
    <text evidence="1">The sequence shown here is derived from an EMBL/GenBank/DDBJ whole genome shotgun (WGS) entry which is preliminary data.</text>
</comment>
<evidence type="ECO:0000313" key="1">
    <source>
        <dbReference type="EMBL" id="GBP60831.1"/>
    </source>
</evidence>
<keyword evidence="2" id="KW-1185">Reference proteome</keyword>
<gene>
    <name evidence="1" type="ORF">EVAR_35378_1</name>
</gene>
<name>A0A4C1XAH4_EUMVA</name>
<organism evidence="1 2">
    <name type="scientific">Eumeta variegata</name>
    <name type="common">Bagworm moth</name>
    <name type="synonym">Eumeta japonica</name>
    <dbReference type="NCBI Taxonomy" id="151549"/>
    <lineage>
        <taxon>Eukaryota</taxon>
        <taxon>Metazoa</taxon>
        <taxon>Ecdysozoa</taxon>
        <taxon>Arthropoda</taxon>
        <taxon>Hexapoda</taxon>
        <taxon>Insecta</taxon>
        <taxon>Pterygota</taxon>
        <taxon>Neoptera</taxon>
        <taxon>Endopterygota</taxon>
        <taxon>Lepidoptera</taxon>
        <taxon>Glossata</taxon>
        <taxon>Ditrysia</taxon>
        <taxon>Tineoidea</taxon>
        <taxon>Psychidae</taxon>
        <taxon>Oiketicinae</taxon>
        <taxon>Eumeta</taxon>
    </lineage>
</organism>
<dbReference type="Proteomes" id="UP000299102">
    <property type="component" value="Unassembled WGS sequence"/>
</dbReference>
<dbReference type="EMBL" id="BGZK01000797">
    <property type="protein sequence ID" value="GBP60831.1"/>
    <property type="molecule type" value="Genomic_DNA"/>
</dbReference>
<protein>
    <submittedName>
        <fullName evidence="1">Uncharacterized protein</fullName>
    </submittedName>
</protein>
<sequence length="86" mass="9390">MSTSAVAGGGRRRPQLKQTANAFINSAASLISLSQVDCKLCVLFHLTKYTKDNRSVLRVVGKKRHVPMPCSSLSWRRTLSLSLASS</sequence>